<dbReference type="InterPro" id="IPR032710">
    <property type="entry name" value="NTF2-like_dom_sf"/>
</dbReference>
<organism evidence="2 3">
    <name type="scientific">Dactylosporangium darangshiense</name>
    <dbReference type="NCBI Taxonomy" id="579108"/>
    <lineage>
        <taxon>Bacteria</taxon>
        <taxon>Bacillati</taxon>
        <taxon>Actinomycetota</taxon>
        <taxon>Actinomycetes</taxon>
        <taxon>Micromonosporales</taxon>
        <taxon>Micromonosporaceae</taxon>
        <taxon>Dactylosporangium</taxon>
    </lineage>
</organism>
<accession>A0ABP8DSX4</accession>
<evidence type="ECO:0000313" key="2">
    <source>
        <dbReference type="EMBL" id="GAA4262854.1"/>
    </source>
</evidence>
<dbReference type="EMBL" id="BAABAT010000056">
    <property type="protein sequence ID" value="GAA4262854.1"/>
    <property type="molecule type" value="Genomic_DNA"/>
</dbReference>
<dbReference type="InterPro" id="IPR037401">
    <property type="entry name" value="SnoaL-like"/>
</dbReference>
<dbReference type="Proteomes" id="UP001500620">
    <property type="component" value="Unassembled WGS sequence"/>
</dbReference>
<dbReference type="CDD" id="cd00531">
    <property type="entry name" value="NTF2_like"/>
    <property type="match status" value="1"/>
</dbReference>
<dbReference type="RefSeq" id="WP_345140892.1">
    <property type="nucleotide sequence ID" value="NZ_BAABAT010000056.1"/>
</dbReference>
<sequence>MTDLQALSDRVEIAALPGEFTDAASVRDYDRFAALFTDDGIWRIPGAGVDFHGRPEIRAGIERLQSAWEFFIQNVHPGGISITGDTATARVYVSELGRFRTGEFHANYSVYHDRYRRTDAGWRFAERSYEVKYQSDRP</sequence>
<proteinExistence type="predicted"/>
<reference evidence="3" key="1">
    <citation type="journal article" date="2019" name="Int. J. Syst. Evol. Microbiol.">
        <title>The Global Catalogue of Microorganisms (GCM) 10K type strain sequencing project: providing services to taxonomists for standard genome sequencing and annotation.</title>
        <authorList>
            <consortium name="The Broad Institute Genomics Platform"/>
            <consortium name="The Broad Institute Genome Sequencing Center for Infectious Disease"/>
            <person name="Wu L."/>
            <person name="Ma J."/>
        </authorList>
    </citation>
    <scope>NUCLEOTIDE SEQUENCE [LARGE SCALE GENOMIC DNA]</scope>
    <source>
        <strain evidence="3">JCM 17441</strain>
    </source>
</reference>
<keyword evidence="3" id="KW-1185">Reference proteome</keyword>
<comment type="caution">
    <text evidence="2">The sequence shown here is derived from an EMBL/GenBank/DDBJ whole genome shotgun (WGS) entry which is preliminary data.</text>
</comment>
<name>A0ABP8DSX4_9ACTN</name>
<dbReference type="SUPFAM" id="SSF54427">
    <property type="entry name" value="NTF2-like"/>
    <property type="match status" value="1"/>
</dbReference>
<protein>
    <recommendedName>
        <fullName evidence="1">SnoaL-like domain-containing protein</fullName>
    </recommendedName>
</protein>
<evidence type="ECO:0000259" key="1">
    <source>
        <dbReference type="Pfam" id="PF13577"/>
    </source>
</evidence>
<feature type="domain" description="SnoaL-like" evidence="1">
    <location>
        <begin position="5"/>
        <end position="127"/>
    </location>
</feature>
<dbReference type="Pfam" id="PF13577">
    <property type="entry name" value="SnoaL_4"/>
    <property type="match status" value="1"/>
</dbReference>
<evidence type="ECO:0000313" key="3">
    <source>
        <dbReference type="Proteomes" id="UP001500620"/>
    </source>
</evidence>
<dbReference type="Gene3D" id="3.10.450.50">
    <property type="match status" value="1"/>
</dbReference>
<gene>
    <name evidence="2" type="ORF">GCM10022255_102110</name>
</gene>